<sequence>MTPVRATLLRSAGTTTLLFAVYYAAPGFSARTSWSAIVLVAVGTVGVAAVLAWQTRVIARSETPRLRAIDALAVSAPLFLVTFATAYHVLSGVDPESFTERLSRHDALYLTITVFSTTGFGDIAPVSAPARLLASVQMIGNMIFLGLGIRVLVTAAQIGAKGPPRFPSDDRVDTSG</sequence>
<feature type="transmembrane region" description="Helical" evidence="1">
    <location>
        <begin position="138"/>
        <end position="160"/>
    </location>
</feature>
<dbReference type="AlphaFoldDB" id="A0A1M7RGD3"/>
<feature type="domain" description="Potassium channel" evidence="2">
    <location>
        <begin position="78"/>
        <end position="155"/>
    </location>
</feature>
<accession>A0A1M7RGD3</accession>
<evidence type="ECO:0000313" key="3">
    <source>
        <dbReference type="EMBL" id="SHN45098.1"/>
    </source>
</evidence>
<keyword evidence="1" id="KW-0472">Membrane</keyword>
<evidence type="ECO:0000313" key="4">
    <source>
        <dbReference type="Proteomes" id="UP000184440"/>
    </source>
</evidence>
<dbReference type="STRING" id="134849.SAMN05443668_111134"/>
<gene>
    <name evidence="3" type="ORF">SAMN05443668_111134</name>
</gene>
<dbReference type="Proteomes" id="UP000184440">
    <property type="component" value="Unassembled WGS sequence"/>
</dbReference>
<name>A0A1M7RGD3_9ACTN</name>
<organism evidence="3 4">
    <name type="scientific">Cryptosporangium aurantiacum</name>
    <dbReference type="NCBI Taxonomy" id="134849"/>
    <lineage>
        <taxon>Bacteria</taxon>
        <taxon>Bacillati</taxon>
        <taxon>Actinomycetota</taxon>
        <taxon>Actinomycetes</taxon>
        <taxon>Cryptosporangiales</taxon>
        <taxon>Cryptosporangiaceae</taxon>
        <taxon>Cryptosporangium</taxon>
    </lineage>
</organism>
<feature type="transmembrane region" description="Helical" evidence="1">
    <location>
        <begin position="107"/>
        <end position="126"/>
    </location>
</feature>
<dbReference type="Gene3D" id="1.10.287.70">
    <property type="match status" value="1"/>
</dbReference>
<evidence type="ECO:0000256" key="1">
    <source>
        <dbReference type="SAM" id="Phobius"/>
    </source>
</evidence>
<feature type="transmembrane region" description="Helical" evidence="1">
    <location>
        <begin position="66"/>
        <end position="87"/>
    </location>
</feature>
<keyword evidence="1" id="KW-1133">Transmembrane helix</keyword>
<evidence type="ECO:0000259" key="2">
    <source>
        <dbReference type="Pfam" id="PF07885"/>
    </source>
</evidence>
<reference evidence="3 4" key="1">
    <citation type="submission" date="2016-11" db="EMBL/GenBank/DDBJ databases">
        <authorList>
            <person name="Jaros S."/>
            <person name="Januszkiewicz K."/>
            <person name="Wedrychowicz H."/>
        </authorList>
    </citation>
    <scope>NUCLEOTIDE SEQUENCE [LARGE SCALE GENOMIC DNA]</scope>
    <source>
        <strain evidence="3 4">DSM 46144</strain>
    </source>
</reference>
<dbReference type="InterPro" id="IPR013099">
    <property type="entry name" value="K_chnl_dom"/>
</dbReference>
<keyword evidence="1" id="KW-0812">Transmembrane</keyword>
<dbReference type="RefSeq" id="WP_073261813.1">
    <property type="nucleotide sequence ID" value="NZ_FRCS01000011.1"/>
</dbReference>
<dbReference type="EMBL" id="FRCS01000011">
    <property type="protein sequence ID" value="SHN45098.1"/>
    <property type="molecule type" value="Genomic_DNA"/>
</dbReference>
<keyword evidence="4" id="KW-1185">Reference proteome</keyword>
<feature type="transmembrane region" description="Helical" evidence="1">
    <location>
        <begin position="7"/>
        <end position="25"/>
    </location>
</feature>
<proteinExistence type="predicted"/>
<dbReference type="OrthoDB" id="9799090at2"/>
<dbReference type="SUPFAM" id="SSF81324">
    <property type="entry name" value="Voltage-gated potassium channels"/>
    <property type="match status" value="1"/>
</dbReference>
<dbReference type="Pfam" id="PF07885">
    <property type="entry name" value="Ion_trans_2"/>
    <property type="match status" value="1"/>
</dbReference>
<protein>
    <submittedName>
        <fullName evidence="3">Ion channel</fullName>
    </submittedName>
</protein>
<feature type="transmembrane region" description="Helical" evidence="1">
    <location>
        <begin position="31"/>
        <end position="54"/>
    </location>
</feature>